<dbReference type="SMART" id="SM00422">
    <property type="entry name" value="HTH_MERR"/>
    <property type="match status" value="1"/>
</dbReference>
<evidence type="ECO:0000313" key="4">
    <source>
        <dbReference type="Proteomes" id="UP000276223"/>
    </source>
</evidence>
<dbReference type="CDD" id="cd04776">
    <property type="entry name" value="HTH_GnyR"/>
    <property type="match status" value="1"/>
</dbReference>
<organism evidence="3 4">
    <name type="scientific">Desulfosoma caldarium</name>
    <dbReference type="NCBI Taxonomy" id="610254"/>
    <lineage>
        <taxon>Bacteria</taxon>
        <taxon>Pseudomonadati</taxon>
        <taxon>Thermodesulfobacteriota</taxon>
        <taxon>Syntrophobacteria</taxon>
        <taxon>Syntrophobacterales</taxon>
        <taxon>Syntrophobacteraceae</taxon>
        <taxon>Desulfosoma</taxon>
    </lineage>
</organism>
<dbReference type="OrthoDB" id="9792348at2"/>
<dbReference type="InterPro" id="IPR000551">
    <property type="entry name" value="MerR-type_HTH_dom"/>
</dbReference>
<dbReference type="PANTHER" id="PTHR30204:SF58">
    <property type="entry name" value="HTH-TYPE TRANSCRIPTIONAL REGULATOR YFMP"/>
    <property type="match status" value="1"/>
</dbReference>
<dbReference type="InterPro" id="IPR009061">
    <property type="entry name" value="DNA-bd_dom_put_sf"/>
</dbReference>
<protein>
    <submittedName>
        <fullName evidence="3">DNA-binding transcriptional MerR regulator</fullName>
    </submittedName>
</protein>
<comment type="caution">
    <text evidence="3">The sequence shown here is derived from an EMBL/GenBank/DDBJ whole genome shotgun (WGS) entry which is preliminary data.</text>
</comment>
<dbReference type="Proteomes" id="UP000276223">
    <property type="component" value="Unassembled WGS sequence"/>
</dbReference>
<dbReference type="Gene3D" id="1.10.1660.10">
    <property type="match status" value="1"/>
</dbReference>
<proteinExistence type="predicted"/>
<gene>
    <name evidence="3" type="ORF">EDC27_1828</name>
</gene>
<dbReference type="AlphaFoldDB" id="A0A3N1ULP5"/>
<keyword evidence="1 3" id="KW-0238">DNA-binding</keyword>
<evidence type="ECO:0000256" key="1">
    <source>
        <dbReference type="ARBA" id="ARBA00023125"/>
    </source>
</evidence>
<keyword evidence="4" id="KW-1185">Reference proteome</keyword>
<dbReference type="PANTHER" id="PTHR30204">
    <property type="entry name" value="REDOX-CYCLING DRUG-SENSING TRANSCRIPTIONAL ACTIVATOR SOXR"/>
    <property type="match status" value="1"/>
</dbReference>
<dbReference type="GO" id="GO:0003700">
    <property type="term" value="F:DNA-binding transcription factor activity"/>
    <property type="evidence" value="ECO:0007669"/>
    <property type="project" value="InterPro"/>
</dbReference>
<dbReference type="PROSITE" id="PS00552">
    <property type="entry name" value="HTH_MERR_1"/>
    <property type="match status" value="1"/>
</dbReference>
<feature type="domain" description="HTH merR-type" evidence="2">
    <location>
        <begin position="11"/>
        <end position="79"/>
    </location>
</feature>
<dbReference type="RefSeq" id="WP_123290307.1">
    <property type="nucleotide sequence ID" value="NZ_RJVA01000012.1"/>
</dbReference>
<dbReference type="InterPro" id="IPR047057">
    <property type="entry name" value="MerR_fam"/>
</dbReference>
<dbReference type="PROSITE" id="PS50937">
    <property type="entry name" value="HTH_MERR_2"/>
    <property type="match status" value="1"/>
</dbReference>
<dbReference type="PRINTS" id="PR00040">
    <property type="entry name" value="HTHMERR"/>
</dbReference>
<evidence type="ECO:0000313" key="3">
    <source>
        <dbReference type="EMBL" id="ROQ92145.1"/>
    </source>
</evidence>
<sequence length="138" mass="16203">MGKNRKKTEHVFSISELAAQLDISPRTIRFYEEKGLITPRRTAGNQRVYTPKDRARLKLILRGKRFGFSLDEIAEMIGMADTDMDEVDQIRKSLDYGRKKLQEIRDRMKDLVILEQDLLAVQKKLQKRLQELTKEEIP</sequence>
<accession>A0A3N1ULP5</accession>
<dbReference type="Pfam" id="PF13411">
    <property type="entry name" value="MerR_1"/>
    <property type="match status" value="1"/>
</dbReference>
<name>A0A3N1ULP5_9BACT</name>
<dbReference type="EMBL" id="RJVA01000012">
    <property type="protein sequence ID" value="ROQ92145.1"/>
    <property type="molecule type" value="Genomic_DNA"/>
</dbReference>
<dbReference type="GO" id="GO:0003677">
    <property type="term" value="F:DNA binding"/>
    <property type="evidence" value="ECO:0007669"/>
    <property type="project" value="UniProtKB-KW"/>
</dbReference>
<dbReference type="SUPFAM" id="SSF46955">
    <property type="entry name" value="Putative DNA-binding domain"/>
    <property type="match status" value="1"/>
</dbReference>
<evidence type="ECO:0000259" key="2">
    <source>
        <dbReference type="PROSITE" id="PS50937"/>
    </source>
</evidence>
<reference evidence="3 4" key="1">
    <citation type="submission" date="2018-11" db="EMBL/GenBank/DDBJ databases">
        <title>Genomic Encyclopedia of Type Strains, Phase IV (KMG-IV): sequencing the most valuable type-strain genomes for metagenomic binning, comparative biology and taxonomic classification.</title>
        <authorList>
            <person name="Goeker M."/>
        </authorList>
    </citation>
    <scope>NUCLEOTIDE SEQUENCE [LARGE SCALE GENOMIC DNA]</scope>
    <source>
        <strain evidence="3 4">DSM 22027</strain>
    </source>
</reference>